<dbReference type="EMBL" id="LNIX01000015">
    <property type="protein sequence ID" value="OXA46604.1"/>
    <property type="molecule type" value="Genomic_DNA"/>
</dbReference>
<proteinExistence type="predicted"/>
<comment type="caution">
    <text evidence="2">The sequence shown here is derived from an EMBL/GenBank/DDBJ whole genome shotgun (WGS) entry which is preliminary data.</text>
</comment>
<keyword evidence="1" id="KW-0812">Transmembrane</keyword>
<name>A0A226DP43_FOLCA</name>
<evidence type="ECO:0000256" key="1">
    <source>
        <dbReference type="SAM" id="Phobius"/>
    </source>
</evidence>
<keyword evidence="1" id="KW-0472">Membrane</keyword>
<gene>
    <name evidence="2" type="ORF">Fcan01_18887</name>
</gene>
<protein>
    <submittedName>
        <fullName evidence="2">Uncharacterized protein</fullName>
    </submittedName>
</protein>
<reference evidence="2 3" key="1">
    <citation type="submission" date="2015-12" db="EMBL/GenBank/DDBJ databases">
        <title>The genome of Folsomia candida.</title>
        <authorList>
            <person name="Faddeeva A."/>
            <person name="Derks M.F."/>
            <person name="Anvar Y."/>
            <person name="Smit S."/>
            <person name="Van Straalen N."/>
            <person name="Roelofs D."/>
        </authorList>
    </citation>
    <scope>NUCLEOTIDE SEQUENCE [LARGE SCALE GENOMIC DNA]</scope>
    <source>
        <strain evidence="2 3">VU population</strain>
        <tissue evidence="2">Whole body</tissue>
    </source>
</reference>
<keyword evidence="1" id="KW-1133">Transmembrane helix</keyword>
<evidence type="ECO:0000313" key="3">
    <source>
        <dbReference type="Proteomes" id="UP000198287"/>
    </source>
</evidence>
<dbReference type="OrthoDB" id="6506757at2759"/>
<dbReference type="AlphaFoldDB" id="A0A226DP43"/>
<dbReference type="Proteomes" id="UP000198287">
    <property type="component" value="Unassembled WGS sequence"/>
</dbReference>
<accession>A0A226DP43</accession>
<keyword evidence="3" id="KW-1185">Reference proteome</keyword>
<evidence type="ECO:0000313" key="2">
    <source>
        <dbReference type="EMBL" id="OXA46604.1"/>
    </source>
</evidence>
<organism evidence="2 3">
    <name type="scientific">Folsomia candida</name>
    <name type="common">Springtail</name>
    <dbReference type="NCBI Taxonomy" id="158441"/>
    <lineage>
        <taxon>Eukaryota</taxon>
        <taxon>Metazoa</taxon>
        <taxon>Ecdysozoa</taxon>
        <taxon>Arthropoda</taxon>
        <taxon>Hexapoda</taxon>
        <taxon>Collembola</taxon>
        <taxon>Entomobryomorpha</taxon>
        <taxon>Isotomoidea</taxon>
        <taxon>Isotomidae</taxon>
        <taxon>Proisotominae</taxon>
        <taxon>Folsomia</taxon>
    </lineage>
</organism>
<sequence>MVSLLTFPVLEQLPLTFEQLVASDYQVGFIKHGDSAYNMLKASTDKVYVTLVKEMEIITGNGLECVERAVAKKYACIAYAFSTIYLKARNLSDSDIRKLVFAPESTYCVFVGLTLEGGSIYKEGFERWLGWTIPFHLADLWEEQDMYYNVRLPKRAWWLATNQTDKLKHSDFFAESDDLTLKHISGAFYALGGCLLICAGVFVQELVTYYWGRKIQQGLTWVRLKVRFRRKVKMKNLTVVRLVNSSNRCDKVGKTESIEMRAQIALFSRKI</sequence>
<feature type="transmembrane region" description="Helical" evidence="1">
    <location>
        <begin position="187"/>
        <end position="211"/>
    </location>
</feature>